<proteinExistence type="predicted"/>
<evidence type="ECO:0000256" key="1">
    <source>
        <dbReference type="ARBA" id="ARBA00022484"/>
    </source>
</evidence>
<evidence type="ECO:0000313" key="11">
    <source>
        <dbReference type="EMBL" id="WIR83950.1"/>
    </source>
</evidence>
<accession>A0A9Y2DYV7</accession>
<dbReference type="InterPro" id="IPR043502">
    <property type="entry name" value="DNA/RNA_pol_sf"/>
</dbReference>
<evidence type="ECO:0000256" key="2">
    <source>
        <dbReference type="ARBA" id="ARBA00022670"/>
    </source>
</evidence>
<dbReference type="SUPFAM" id="SSF50494">
    <property type="entry name" value="Trypsin-like serine proteases"/>
    <property type="match status" value="1"/>
</dbReference>
<dbReference type="PROSITE" id="PS51218">
    <property type="entry name" value="SF3_HELICASE_2"/>
    <property type="match status" value="1"/>
</dbReference>
<sequence>MLTLNKNPKTQTKQIVPRNFVFFDVSKQEISKYFLIDFYKNKITKITLKEFKSIDRPTIKFKGSLFKYNFGNRLQVTDFIKLAHISIPGWKPQSLTNMYHTIRNVGSAFTSLNLMCGKASNVIQSEKELIQYFLLDVASIFISVTDIQTPSVNTLIGTLLNIYKVYCKGSRLAGSYHAQSDNMLLAMALSLMPDALCKIVKKMSVFTNAKILDDLTGVFTIYSLVQNFLFEMCAFLPFTIPDFVKEFLKKTINIEHYSILSEIKKVHEMWFKNRRIIIEESFQTLVNSLHLRVSQNDDITEIERRSPAARSTLLNLRKLKKIVDSYVESSRIEPVCFVWEGPPGCMKSVSMNSVVKASRESTYCHNTKPSGEGKDFYDSYNNEDIFLMDDVGQMGVSQWKSIINFVSSTKFPLDCASVDLKDTKFFNSKKIFVTTNEFSDIKGISKTDCISNVKALWRRAVVFDYKSVKREGKSIYGVIQVKHFSIQENSWVLDFPADFKEYMKSNGKEIPNSFCCDDQNRLTQIGWMLSITNKMAEMKELENSNNEINAEDLDHIRNIATSYSEPDFTPQSWGYTAKKTMENLEIAYEVIQNQLSEFAEAAISTGSKLVCNLNLENFSHTLFSTMASGILAYICNWIYTIIFPPPKMVAQGNTLSIPGASASNLHNNVVKVSKQTFSISFVQGNDLTHCVGVCSGRFIITVAHSCLQNDSYIIVYKDKDSNHRIVDCAKVTCVFRDLKSDISVWRFSDHFPTPFKTLSLFGSKETLANSVLITPRTVYDLCHIRREAVSTATPYSYVIKGESFSNDINPDDIFYGVQSEAMCGCIVTTSNGKLLGIHVAGNSTTDVGCALRLTEDTLMKLDKVTTVIDKGLKMNYNMSDKIIDNFSGVKFTDTGISVYTPKKSNIEESPLYGVLPVTRSPANMVKDGPHTVKTIGKKSFKPVSTVSEEEIEFAASVLDLMIEPFDTLSMNEVINGTKTLAGMNKKSSNGYGCPKEKKSCLDYEKGELTPEFQIQYEDFLTNLKNGDSSINELISVETLKDEVRNDEKEGTPRSFRVTPLTFQILMKTLFGKMVENIIENKWSNQIMIGINPSKDWRKLYNFFNGKPAWAGDIKTWDGGMSPQVQQTVLQILVNKCNGDKDLASKILGLAIHCPVVMNDDVYVTTHSMPSGIFLTAILNSLVNKFYTAMWYYRNLKNQKPFTKYTFFTDIGSFIYGDDRLDYLNNENLKEHLNAITMKEFFESLGMGFTTANKQPIAEEFQKIEDISFLKRDFVYHSKIKNIVGPLDIRTIRSGLSWLDKTKESSDVLEGKLSAFQREIFLHEDKSSEIALVEQRCDDVGVPFLKLTDRYLTSLYLDGNYDGVTVKYGIKIT</sequence>
<evidence type="ECO:0000256" key="5">
    <source>
        <dbReference type="ARBA" id="ARBA00022741"/>
    </source>
</evidence>
<evidence type="ECO:0000256" key="6">
    <source>
        <dbReference type="ARBA" id="ARBA00022801"/>
    </source>
</evidence>
<keyword evidence="4" id="KW-0548">Nucleotidyltransferase</keyword>
<dbReference type="SUPFAM" id="SSF56672">
    <property type="entry name" value="DNA/RNA polymerases"/>
    <property type="match status" value="1"/>
</dbReference>
<dbReference type="GO" id="GO:0003968">
    <property type="term" value="F:RNA-directed RNA polymerase activity"/>
    <property type="evidence" value="ECO:0007669"/>
    <property type="project" value="UniProtKB-KW"/>
</dbReference>
<evidence type="ECO:0000259" key="10">
    <source>
        <dbReference type="PROSITE" id="PS51218"/>
    </source>
</evidence>
<keyword evidence="8" id="KW-0067">ATP-binding</keyword>
<evidence type="ECO:0000256" key="7">
    <source>
        <dbReference type="ARBA" id="ARBA00022807"/>
    </source>
</evidence>
<evidence type="ECO:0000256" key="3">
    <source>
        <dbReference type="ARBA" id="ARBA00022679"/>
    </source>
</evidence>
<keyword evidence="6" id="KW-0378">Hydrolase</keyword>
<keyword evidence="2" id="KW-0645">Protease</keyword>
<dbReference type="GO" id="GO:0008234">
    <property type="term" value="F:cysteine-type peptidase activity"/>
    <property type="evidence" value="ECO:0007669"/>
    <property type="project" value="UniProtKB-KW"/>
</dbReference>
<organism evidence="11">
    <name type="scientific">Ulva picorna-like virus 3</name>
    <dbReference type="NCBI Taxonomy" id="3051531"/>
    <lineage>
        <taxon>Viruses</taxon>
        <taxon>Riboviria</taxon>
        <taxon>Orthornavirae</taxon>
        <taxon>Pisuviricota</taxon>
        <taxon>Pisoniviricetes</taxon>
        <taxon>Picornavirales</taxon>
    </lineage>
</organism>
<dbReference type="Pfam" id="PF00680">
    <property type="entry name" value="RdRP_1"/>
    <property type="match status" value="1"/>
</dbReference>
<keyword evidence="5" id="KW-0547">Nucleotide-binding</keyword>
<evidence type="ECO:0000256" key="9">
    <source>
        <dbReference type="ARBA" id="ARBA00022953"/>
    </source>
</evidence>
<dbReference type="GO" id="GO:0006508">
    <property type="term" value="P:proteolysis"/>
    <property type="evidence" value="ECO:0007669"/>
    <property type="project" value="UniProtKB-KW"/>
</dbReference>
<reference evidence="11" key="1">
    <citation type="submission" date="2022-11" db="EMBL/GenBank/DDBJ databases">
        <authorList>
            <person name="van der Loos L.M."/>
            <person name="Zell R."/>
            <person name="De Coninck L."/>
            <person name="Lequime S."/>
            <person name="Willems A."/>
            <person name="De Clerck O."/>
            <person name="Matthijnssens J."/>
        </authorList>
    </citation>
    <scope>NUCLEOTIDE SEQUENCE</scope>
    <source>
        <strain evidence="11">NODE_A146_YER12</strain>
    </source>
</reference>
<keyword evidence="3" id="KW-0808">Transferase</keyword>
<dbReference type="InterPro" id="IPR009003">
    <property type="entry name" value="Peptidase_S1_PA"/>
</dbReference>
<dbReference type="InterPro" id="IPR043128">
    <property type="entry name" value="Rev_trsase/Diguanyl_cyclase"/>
</dbReference>
<dbReference type="GO" id="GO:0005524">
    <property type="term" value="F:ATP binding"/>
    <property type="evidence" value="ECO:0007669"/>
    <property type="project" value="UniProtKB-KW"/>
</dbReference>
<feature type="domain" description="SF3 helicase" evidence="10">
    <location>
        <begin position="310"/>
        <end position="480"/>
    </location>
</feature>
<keyword evidence="9" id="KW-0693">Viral RNA replication</keyword>
<dbReference type="EMBL" id="OP924602">
    <property type="protein sequence ID" value="WIR83950.1"/>
    <property type="molecule type" value="Genomic_RNA"/>
</dbReference>
<keyword evidence="1" id="KW-0696">RNA-directed RNA polymerase</keyword>
<dbReference type="InterPro" id="IPR001205">
    <property type="entry name" value="RNA-dir_pol_C"/>
</dbReference>
<dbReference type="CDD" id="cd23169">
    <property type="entry name" value="ps-ssRNAv-Picornavirales"/>
    <property type="match status" value="1"/>
</dbReference>
<evidence type="ECO:0000256" key="8">
    <source>
        <dbReference type="ARBA" id="ARBA00022840"/>
    </source>
</evidence>
<keyword evidence="7" id="KW-0788">Thiol protease</keyword>
<dbReference type="Pfam" id="PF00910">
    <property type="entry name" value="RNA_helicase"/>
    <property type="match status" value="1"/>
</dbReference>
<dbReference type="InterPro" id="IPR014759">
    <property type="entry name" value="Helicase_SF3_ssRNA_vir"/>
</dbReference>
<name>A0A9Y2DYV7_9VIRU</name>
<evidence type="ECO:0000256" key="4">
    <source>
        <dbReference type="ARBA" id="ARBA00022695"/>
    </source>
</evidence>
<dbReference type="Gene3D" id="3.30.70.270">
    <property type="match status" value="1"/>
</dbReference>
<dbReference type="InterPro" id="IPR000605">
    <property type="entry name" value="Helicase_SF3_ssDNA/RNA_vir"/>
</dbReference>
<dbReference type="GO" id="GO:0006351">
    <property type="term" value="P:DNA-templated transcription"/>
    <property type="evidence" value="ECO:0007669"/>
    <property type="project" value="InterPro"/>
</dbReference>
<dbReference type="GO" id="GO:0003724">
    <property type="term" value="F:RNA helicase activity"/>
    <property type="evidence" value="ECO:0007669"/>
    <property type="project" value="InterPro"/>
</dbReference>
<dbReference type="GO" id="GO:0003723">
    <property type="term" value="F:RNA binding"/>
    <property type="evidence" value="ECO:0007669"/>
    <property type="project" value="InterPro"/>
</dbReference>
<protein>
    <submittedName>
        <fullName evidence="11">Polyprotein</fullName>
    </submittedName>
</protein>